<proteinExistence type="predicted"/>
<comment type="caution">
    <text evidence="3">The sequence shown here is derived from an EMBL/GenBank/DDBJ whole genome shotgun (WGS) entry which is preliminary data.</text>
</comment>
<gene>
    <name evidence="3" type="ORF">FOZ60_004086</name>
</gene>
<evidence type="ECO:0000313" key="3">
    <source>
        <dbReference type="EMBL" id="KAF4695589.1"/>
    </source>
</evidence>
<keyword evidence="2" id="KW-1133">Transmembrane helix</keyword>
<keyword evidence="2" id="KW-0472">Membrane</keyword>
<keyword evidence="2" id="KW-0812">Transmembrane</keyword>
<organism evidence="3 4">
    <name type="scientific">Perkinsus olseni</name>
    <name type="common">Perkinsus atlanticus</name>
    <dbReference type="NCBI Taxonomy" id="32597"/>
    <lineage>
        <taxon>Eukaryota</taxon>
        <taxon>Sar</taxon>
        <taxon>Alveolata</taxon>
        <taxon>Perkinsozoa</taxon>
        <taxon>Perkinsea</taxon>
        <taxon>Perkinsida</taxon>
        <taxon>Perkinsidae</taxon>
        <taxon>Perkinsus</taxon>
    </lineage>
</organism>
<dbReference type="AlphaFoldDB" id="A0A7J6PHJ4"/>
<evidence type="ECO:0000256" key="1">
    <source>
        <dbReference type="SAM" id="MobiDB-lite"/>
    </source>
</evidence>
<name>A0A7J6PHJ4_PEROL</name>
<protein>
    <submittedName>
        <fullName evidence="3">Uncharacterized protein</fullName>
    </submittedName>
</protein>
<reference evidence="3 4" key="1">
    <citation type="submission" date="2020-04" db="EMBL/GenBank/DDBJ databases">
        <title>Perkinsus olseni comparative genomics.</title>
        <authorList>
            <person name="Bogema D.R."/>
        </authorList>
    </citation>
    <scope>NUCLEOTIDE SEQUENCE [LARGE SCALE GENOMIC DNA]</scope>
    <source>
        <strain evidence="3">00978-12</strain>
    </source>
</reference>
<dbReference type="EMBL" id="JABANP010000019">
    <property type="protein sequence ID" value="KAF4695589.1"/>
    <property type="molecule type" value="Genomic_DNA"/>
</dbReference>
<accession>A0A7J6PHJ4</accession>
<evidence type="ECO:0000256" key="2">
    <source>
        <dbReference type="SAM" id="Phobius"/>
    </source>
</evidence>
<feature type="region of interest" description="Disordered" evidence="1">
    <location>
        <begin position="1"/>
        <end position="31"/>
    </location>
</feature>
<evidence type="ECO:0000313" key="4">
    <source>
        <dbReference type="Proteomes" id="UP000541610"/>
    </source>
</evidence>
<feature type="region of interest" description="Disordered" evidence="1">
    <location>
        <begin position="199"/>
        <end position="226"/>
    </location>
</feature>
<feature type="transmembrane region" description="Helical" evidence="2">
    <location>
        <begin position="106"/>
        <end position="126"/>
    </location>
</feature>
<sequence length="284" mass="29735">MDSGGEGLATGQDAGPNGTAAPTGPTSESPVRDLLPLIAEPLPSSRKKEGSRLLTGAAVVLAAMMAGWERVAEALEAARDRLTDFPEFSLELTEALQRNTVPHPQLYQTALIVCFAPLISLVAFIVPISGPIDVRSESLAGQSGGSIHAQFPGVHATPSAAFVLPAFLLTCYMDSNDRAVGAERSGGLCLTPRSASSTSLRLKADSPPSGGAARRTRSASPVPAPLPLIAESSAASRKSERRHFSITLEVSPLIYQSRLGETDWSPGCRTHVPRRLSRALGGAH</sequence>
<dbReference type="Proteomes" id="UP000541610">
    <property type="component" value="Unassembled WGS sequence"/>
</dbReference>